<keyword evidence="4" id="KW-1185">Reference proteome</keyword>
<organism evidence="3 4">
    <name type="scientific">Streptomyces longispororuber</name>
    <dbReference type="NCBI Taxonomy" id="68230"/>
    <lineage>
        <taxon>Bacteria</taxon>
        <taxon>Bacillati</taxon>
        <taxon>Actinomycetota</taxon>
        <taxon>Actinomycetes</taxon>
        <taxon>Kitasatosporales</taxon>
        <taxon>Streptomycetaceae</taxon>
        <taxon>Streptomyces</taxon>
    </lineage>
</organism>
<name>A0A919DW88_9ACTN</name>
<dbReference type="PROSITE" id="PS51257">
    <property type="entry name" value="PROKAR_LIPOPROTEIN"/>
    <property type="match status" value="1"/>
</dbReference>
<dbReference type="EMBL" id="BNBT01000171">
    <property type="protein sequence ID" value="GHE90960.1"/>
    <property type="molecule type" value="Genomic_DNA"/>
</dbReference>
<proteinExistence type="predicted"/>
<keyword evidence="2" id="KW-0732">Signal</keyword>
<protein>
    <recommendedName>
        <fullName evidence="5">Lipoprotein</fullName>
    </recommendedName>
</protein>
<feature type="region of interest" description="Disordered" evidence="1">
    <location>
        <begin position="295"/>
        <end position="321"/>
    </location>
</feature>
<reference evidence="3" key="1">
    <citation type="journal article" date="2014" name="Int. J. Syst. Evol. Microbiol.">
        <title>Complete genome sequence of Corynebacterium casei LMG S-19264T (=DSM 44701T), isolated from a smear-ripened cheese.</title>
        <authorList>
            <consortium name="US DOE Joint Genome Institute (JGI-PGF)"/>
            <person name="Walter F."/>
            <person name="Albersmeier A."/>
            <person name="Kalinowski J."/>
            <person name="Ruckert C."/>
        </authorList>
    </citation>
    <scope>NUCLEOTIDE SEQUENCE</scope>
    <source>
        <strain evidence="3">JCM 4784</strain>
    </source>
</reference>
<evidence type="ECO:0000256" key="2">
    <source>
        <dbReference type="SAM" id="SignalP"/>
    </source>
</evidence>
<feature type="compositionally biased region" description="Basic and acidic residues" evidence="1">
    <location>
        <begin position="312"/>
        <end position="321"/>
    </location>
</feature>
<sequence>MPVRVYAAHAAAVGAVLAATALTGCGSPEQDNSRRLRELTPMEQAFVERAEEQLIESCMESKGFRYWPARVDSAEERQGGGYVQHDVAWARKYGYEREFDVQAERARRADRNTAYARALTQPELVRYNTALDGSPDDGLMSVDLPGGGTVRTTTGGCRATVADRLYGDFPAWFRAQKIARNLSAVYVPVLVQDTRFKRAVGAWARCMNKAGHPYDTPLAIRAALPRLTRDTGRAAARALEVELAVAEATCARSTPLFRTARSLDREYRREKLAPYRADITSYRRMNLTALAHAKAVMGPRSHRPARPLSSPEENHKKGTYP</sequence>
<feature type="chain" id="PRO_5038475451" description="Lipoprotein" evidence="2">
    <location>
        <begin position="22"/>
        <end position="321"/>
    </location>
</feature>
<evidence type="ECO:0000313" key="3">
    <source>
        <dbReference type="EMBL" id="GHE90960.1"/>
    </source>
</evidence>
<dbReference type="Proteomes" id="UP000608024">
    <property type="component" value="Unassembled WGS sequence"/>
</dbReference>
<evidence type="ECO:0008006" key="5">
    <source>
        <dbReference type="Google" id="ProtNLM"/>
    </source>
</evidence>
<reference evidence="3" key="2">
    <citation type="submission" date="2020-09" db="EMBL/GenBank/DDBJ databases">
        <authorList>
            <person name="Sun Q."/>
            <person name="Ohkuma M."/>
        </authorList>
    </citation>
    <scope>NUCLEOTIDE SEQUENCE</scope>
    <source>
        <strain evidence="3">JCM 4784</strain>
    </source>
</reference>
<evidence type="ECO:0000256" key="1">
    <source>
        <dbReference type="SAM" id="MobiDB-lite"/>
    </source>
</evidence>
<comment type="caution">
    <text evidence="3">The sequence shown here is derived from an EMBL/GenBank/DDBJ whole genome shotgun (WGS) entry which is preliminary data.</text>
</comment>
<evidence type="ECO:0000313" key="4">
    <source>
        <dbReference type="Proteomes" id="UP000608024"/>
    </source>
</evidence>
<accession>A0A919DW88</accession>
<feature type="signal peptide" evidence="2">
    <location>
        <begin position="1"/>
        <end position="21"/>
    </location>
</feature>
<dbReference type="AlphaFoldDB" id="A0A919DW88"/>
<gene>
    <name evidence="3" type="ORF">GCM10018785_67060</name>
</gene>